<dbReference type="EMBL" id="FQUU01000006">
    <property type="protein sequence ID" value="SHF09945.1"/>
    <property type="molecule type" value="Genomic_DNA"/>
</dbReference>
<dbReference type="AlphaFoldDB" id="A0A1M4YW43"/>
<accession>A0A1M4YW43</accession>
<keyword evidence="2" id="KW-1185">Reference proteome</keyword>
<evidence type="ECO:0008006" key="3">
    <source>
        <dbReference type="Google" id="ProtNLM"/>
    </source>
</evidence>
<gene>
    <name evidence="1" type="ORF">SAMN02745131_01786</name>
</gene>
<name>A0A1M4YW43_9BACT</name>
<sequence>MKPWSSILPALFFSIFTFISCYKIETEKNSLPQGYSVSQIIGTWKIIGVTSDKSYDWDGNGSTEKDIYNTWNDCKKDNLYQFRVNYSGSYKLDCTSSKEGTWYLGGTTMLVWGPVGASLEYEKIFYMTTDTMKTQSEVMNPDGQTYTIIKVWKLQ</sequence>
<dbReference type="OrthoDB" id="1447101at2"/>
<dbReference type="RefSeq" id="WP_072834994.1">
    <property type="nucleotide sequence ID" value="NZ_FQUU01000006.1"/>
</dbReference>
<organism evidence="1 2">
    <name type="scientific">Flavisolibacter ginsengisoli DSM 18119</name>
    <dbReference type="NCBI Taxonomy" id="1121884"/>
    <lineage>
        <taxon>Bacteria</taxon>
        <taxon>Pseudomonadati</taxon>
        <taxon>Bacteroidota</taxon>
        <taxon>Chitinophagia</taxon>
        <taxon>Chitinophagales</taxon>
        <taxon>Chitinophagaceae</taxon>
        <taxon>Flavisolibacter</taxon>
    </lineage>
</organism>
<protein>
    <recommendedName>
        <fullName evidence="3">Lipocalin-like domain-containing protein</fullName>
    </recommendedName>
</protein>
<proteinExistence type="predicted"/>
<dbReference type="STRING" id="1121884.SAMN02745131_01786"/>
<dbReference type="PROSITE" id="PS51257">
    <property type="entry name" value="PROKAR_LIPOPROTEIN"/>
    <property type="match status" value="1"/>
</dbReference>
<dbReference type="Proteomes" id="UP000184048">
    <property type="component" value="Unassembled WGS sequence"/>
</dbReference>
<evidence type="ECO:0000313" key="2">
    <source>
        <dbReference type="Proteomes" id="UP000184048"/>
    </source>
</evidence>
<reference evidence="1 2" key="1">
    <citation type="submission" date="2016-11" db="EMBL/GenBank/DDBJ databases">
        <authorList>
            <person name="Jaros S."/>
            <person name="Januszkiewicz K."/>
            <person name="Wedrychowicz H."/>
        </authorList>
    </citation>
    <scope>NUCLEOTIDE SEQUENCE [LARGE SCALE GENOMIC DNA]</scope>
    <source>
        <strain evidence="1 2">DSM 18119</strain>
    </source>
</reference>
<evidence type="ECO:0000313" key="1">
    <source>
        <dbReference type="EMBL" id="SHF09945.1"/>
    </source>
</evidence>